<protein>
    <submittedName>
        <fullName evidence="1">Dna cytosine-5- -methyltransferase 3-related</fullName>
    </submittedName>
</protein>
<dbReference type="Proteomes" id="UP001056778">
    <property type="component" value="Chromosome 7"/>
</dbReference>
<accession>A0ACB9SVW9</accession>
<dbReference type="EMBL" id="CM043021">
    <property type="protein sequence ID" value="KAI4458701.1"/>
    <property type="molecule type" value="Genomic_DNA"/>
</dbReference>
<sequence>MADQQSCKDLRLLKRTKISVFVDEALPDILVVTYEYGVRIFKGVLLDSTKRNLPCGISSLNPALNTTKTSPDDDTLYSVNQRFAYTEPGTNKNRNVHISTKYKSNKMTVRLRPRQVLCSKCKGICNENSEKVTRKRKNSETYQTPPMKRGANAPVTRSVHSENIKKKINLENKISNKIEVMSRNTNTILNKTESSSKRALASVTNNTGNCSDHQTDDSRHSLDHSDSNTNTQTQEQTTPTVKSAKRVLRKKRSVSSMEDLWDETVCEDASKNNNQNTQTNANSEQPLTSTCMNTRTIKISYGPQGEGTVLKIPAQIENLNVSDDSEENIKVEDTKNKVKDENNKAARKALKKAKKEARKKILYSNTSPSYLGSPRYSIGASSPRYTVGSASPRHGLGGISPRYSVAYDTSTSRRKKHKMKHKKKHRDDKEKKHKDVENANIPEDISKEQIVTQKLSINLKRLNNTYTSCPSVAENEDSGSEDLSDQVPNFPPLNSPLVLRLNAQTLSNAIGANGSRLLVGDVVWGKIHGFPWWPGKILTITNGDGKGPQAHVSWYGSPTSSLIQCDQLSPYLENFKTRYNKKKRGPYKEAIKQASTEARENAENKLRETIVTSSPARSIINVVPPALASPREIDVVS</sequence>
<comment type="caution">
    <text evidence="1">The sequence shown here is derived from an EMBL/GenBank/DDBJ whole genome shotgun (WGS) entry which is preliminary data.</text>
</comment>
<gene>
    <name evidence="1" type="ORF">MML48_7g00010042</name>
</gene>
<evidence type="ECO:0000313" key="1">
    <source>
        <dbReference type="EMBL" id="KAI4458701.1"/>
    </source>
</evidence>
<keyword evidence="2" id="KW-1185">Reference proteome</keyword>
<evidence type="ECO:0000313" key="2">
    <source>
        <dbReference type="Proteomes" id="UP001056778"/>
    </source>
</evidence>
<proteinExistence type="predicted"/>
<reference evidence="1" key="1">
    <citation type="submission" date="2022-04" db="EMBL/GenBank/DDBJ databases">
        <title>Chromosome-scale genome assembly of Holotrichia oblita Faldermann.</title>
        <authorList>
            <person name="Rongchong L."/>
        </authorList>
    </citation>
    <scope>NUCLEOTIDE SEQUENCE</scope>
    <source>
        <strain evidence="1">81SQS9</strain>
    </source>
</reference>
<organism evidence="1 2">
    <name type="scientific">Holotrichia oblita</name>
    <name type="common">Chafer beetle</name>
    <dbReference type="NCBI Taxonomy" id="644536"/>
    <lineage>
        <taxon>Eukaryota</taxon>
        <taxon>Metazoa</taxon>
        <taxon>Ecdysozoa</taxon>
        <taxon>Arthropoda</taxon>
        <taxon>Hexapoda</taxon>
        <taxon>Insecta</taxon>
        <taxon>Pterygota</taxon>
        <taxon>Neoptera</taxon>
        <taxon>Endopterygota</taxon>
        <taxon>Coleoptera</taxon>
        <taxon>Polyphaga</taxon>
        <taxon>Scarabaeiformia</taxon>
        <taxon>Scarabaeidae</taxon>
        <taxon>Melolonthinae</taxon>
        <taxon>Holotrichia</taxon>
    </lineage>
</organism>
<name>A0ACB9SVW9_HOLOL</name>